<dbReference type="OrthoDB" id="191139at2759"/>
<dbReference type="InterPro" id="IPR055280">
    <property type="entry name" value="TIC32"/>
</dbReference>
<keyword evidence="1" id="KW-1185">Reference proteome</keyword>
<dbReference type="AlphaFoldDB" id="A0A6P5Y635"/>
<dbReference type="Pfam" id="PF00106">
    <property type="entry name" value="adh_short"/>
    <property type="match status" value="1"/>
</dbReference>
<dbReference type="Proteomes" id="UP000515121">
    <property type="component" value="Unplaced"/>
</dbReference>
<proteinExistence type="predicted"/>
<evidence type="ECO:0000313" key="1">
    <source>
        <dbReference type="Proteomes" id="UP000515121"/>
    </source>
</evidence>
<dbReference type="PRINTS" id="PR00081">
    <property type="entry name" value="GDHRDH"/>
</dbReference>
<dbReference type="InterPro" id="IPR002347">
    <property type="entry name" value="SDR_fam"/>
</dbReference>
<accession>A0A6P5Y635</accession>
<name>A0A6P5Y635_DURZI</name>
<organism evidence="1 2">
    <name type="scientific">Durio zibethinus</name>
    <name type="common">Durian</name>
    <dbReference type="NCBI Taxonomy" id="66656"/>
    <lineage>
        <taxon>Eukaryota</taxon>
        <taxon>Viridiplantae</taxon>
        <taxon>Streptophyta</taxon>
        <taxon>Embryophyta</taxon>
        <taxon>Tracheophyta</taxon>
        <taxon>Spermatophyta</taxon>
        <taxon>Magnoliopsida</taxon>
        <taxon>eudicotyledons</taxon>
        <taxon>Gunneridae</taxon>
        <taxon>Pentapetalae</taxon>
        <taxon>rosids</taxon>
        <taxon>malvids</taxon>
        <taxon>Malvales</taxon>
        <taxon>Malvaceae</taxon>
        <taxon>Helicteroideae</taxon>
        <taxon>Durio</taxon>
    </lineage>
</organism>
<dbReference type="Gene3D" id="3.40.50.720">
    <property type="entry name" value="NAD(P)-binding Rossmann-like Domain"/>
    <property type="match status" value="1"/>
</dbReference>
<dbReference type="CDD" id="cd05327">
    <property type="entry name" value="retinol-DH_like_SDR_c_like"/>
    <property type="match status" value="1"/>
</dbReference>
<reference evidence="2" key="1">
    <citation type="submission" date="2025-08" db="UniProtKB">
        <authorList>
            <consortium name="RefSeq"/>
        </authorList>
    </citation>
    <scope>IDENTIFICATION</scope>
    <source>
        <tissue evidence="2">Fruit stalk</tissue>
    </source>
</reference>
<gene>
    <name evidence="2" type="primary">LOC111289253</name>
</gene>
<dbReference type="PANTHER" id="PTHR48476">
    <property type="entry name" value="SHORT-CHAIN DEHYDROGENASE TIC 32, CHLOROPLASTIC-LIKE"/>
    <property type="match status" value="1"/>
</dbReference>
<dbReference type="GeneID" id="111289253"/>
<evidence type="ECO:0000313" key="2">
    <source>
        <dbReference type="RefSeq" id="XP_022735865.1"/>
    </source>
</evidence>
<dbReference type="InterPro" id="IPR036291">
    <property type="entry name" value="NAD(P)-bd_dom_sf"/>
</dbReference>
<sequence>MWLFRRKAASGFSASSTAEEVTQGIVGTGLTAIVTGASSGIGTDTARVLALRGVHVVMGVRNLTAGREVQQTLVKQNPTAKIAAMEVDLSSMASVSKFAADFKSSGLPLNILINNARIMAMPFMLSKDGIKLQFVTNHIAHFLLTNLLLETMKKSAHESKIEGRIVNVSSHRHKFSYLEGIRFDKINDQSEYNSLSTYSQLKLANILHANELARCLKEDQVTITGNSLHPGAIATNIFCHHSLISGLVGVFGKYVNKNVEQGAATTCYVALHPQVEGKTGLYFVDRNVAETSVQVSDSELARMLCDFSSSLVNIYLHRVQ</sequence>
<dbReference type="SUPFAM" id="SSF51735">
    <property type="entry name" value="NAD(P)-binding Rossmann-fold domains"/>
    <property type="match status" value="1"/>
</dbReference>
<dbReference type="PANTHER" id="PTHR48476:SF1">
    <property type="entry name" value="SHORT-CHAIN DEHYDROGENASE TIC 32, CHLOROPLASTIC-LIKE"/>
    <property type="match status" value="1"/>
</dbReference>
<protein>
    <submittedName>
        <fullName evidence="2">Short-chain dehydrogenase TIC 32, chloroplastic-like isoform X3</fullName>
    </submittedName>
</protein>
<dbReference type="RefSeq" id="XP_022735865.1">
    <property type="nucleotide sequence ID" value="XM_022880130.1"/>
</dbReference>